<geneLocation type="plasmid" evidence="2 3">
    <name>pCHRO.01</name>
</geneLocation>
<name>K9U7A8_CHRTP</name>
<accession>K9U7A8</accession>
<evidence type="ECO:0000313" key="2">
    <source>
        <dbReference type="EMBL" id="AFY91002.1"/>
    </source>
</evidence>
<dbReference type="GO" id="GO:0016787">
    <property type="term" value="F:hydrolase activity"/>
    <property type="evidence" value="ECO:0007669"/>
    <property type="project" value="UniProtKB-KW"/>
</dbReference>
<dbReference type="SUPFAM" id="SSF53955">
    <property type="entry name" value="Lysozyme-like"/>
    <property type="match status" value="1"/>
</dbReference>
<organism evidence="2 3">
    <name type="scientific">Chroococcidiopsis thermalis (strain PCC 7203)</name>
    <dbReference type="NCBI Taxonomy" id="251229"/>
    <lineage>
        <taxon>Bacteria</taxon>
        <taxon>Bacillati</taxon>
        <taxon>Cyanobacteriota</taxon>
        <taxon>Cyanophyceae</taxon>
        <taxon>Chroococcidiopsidales</taxon>
        <taxon>Chroococcidiopsidaceae</taxon>
        <taxon>Chroococcidiopsis</taxon>
    </lineage>
</organism>
<keyword evidence="1" id="KW-0472">Membrane</keyword>
<proteinExistence type="predicted"/>
<keyword evidence="2" id="KW-0614">Plasmid</keyword>
<keyword evidence="1" id="KW-1133">Transmembrane helix</keyword>
<dbReference type="Gene3D" id="1.10.530.10">
    <property type="match status" value="1"/>
</dbReference>
<dbReference type="KEGG" id="cthe:Chro_5650"/>
<evidence type="ECO:0000313" key="3">
    <source>
        <dbReference type="Proteomes" id="UP000010384"/>
    </source>
</evidence>
<keyword evidence="2" id="KW-0378">Hydrolase</keyword>
<dbReference type="Proteomes" id="UP000010384">
    <property type="component" value="Plasmid pCHRO.01"/>
</dbReference>
<dbReference type="RefSeq" id="WP_015162940.1">
    <property type="nucleotide sequence ID" value="NC_019699.1"/>
</dbReference>
<reference evidence="2 3" key="1">
    <citation type="submission" date="2012-06" db="EMBL/GenBank/DDBJ databases">
        <title>Finished plasmid 1 of genome of Chroococcidiopsis thermalis PCC 7203.</title>
        <authorList>
            <consortium name="US DOE Joint Genome Institute"/>
            <person name="Gugger M."/>
            <person name="Coursin T."/>
            <person name="Rippka R."/>
            <person name="Tandeau De Marsac N."/>
            <person name="Huntemann M."/>
            <person name="Wei C.-L."/>
            <person name="Han J."/>
            <person name="Detter J.C."/>
            <person name="Han C."/>
            <person name="Tapia R."/>
            <person name="Davenport K."/>
            <person name="Daligault H."/>
            <person name="Erkkila T."/>
            <person name="Gu W."/>
            <person name="Munk A.C.C."/>
            <person name="Teshima H."/>
            <person name="Xu Y."/>
            <person name="Chain P."/>
            <person name="Chen A."/>
            <person name="Krypides N."/>
            <person name="Mavromatis K."/>
            <person name="Markowitz V."/>
            <person name="Szeto E."/>
            <person name="Ivanova N."/>
            <person name="Mikhailova N."/>
            <person name="Ovchinnikova G."/>
            <person name="Pagani I."/>
            <person name="Pati A."/>
            <person name="Goodwin L."/>
            <person name="Peters L."/>
            <person name="Pitluck S."/>
            <person name="Woyke T."/>
            <person name="Kerfeld C."/>
        </authorList>
    </citation>
    <scope>NUCLEOTIDE SEQUENCE [LARGE SCALE GENOMIC DNA]</scope>
    <source>
        <strain evidence="2 3">PCC 7203</strain>
        <plasmid evidence="2 3">pCHRO.01</plasmid>
    </source>
</reference>
<dbReference type="HOGENOM" id="CLU_089878_0_0_3"/>
<evidence type="ECO:0000256" key="1">
    <source>
        <dbReference type="SAM" id="Phobius"/>
    </source>
</evidence>
<dbReference type="AlphaFoldDB" id="K9U7A8"/>
<dbReference type="EMBL" id="CP003598">
    <property type="protein sequence ID" value="AFY91002.1"/>
    <property type="molecule type" value="Genomic_DNA"/>
</dbReference>
<dbReference type="InterPro" id="IPR023346">
    <property type="entry name" value="Lysozyme-like_dom_sf"/>
</dbReference>
<sequence>MTISLSTIYQCRFTILLVQVVLKHSSKKAKLFPSNNSKKFKWQAIIVGILTLASLILLWQVFWQRKISINNGEYIPPALAMTGGNPYIRALMRTISASEAQDSNPYTLLYGGEHFWDLNRHPNRCITIISGPHQGECTTAAGRYQLLTSTWQKKVRQYHPKHLKGNTISYSFEPELQDRVVYVWLSDRHAWGNDIAALLKQGKLEQVLQLLSGTWTSLGYGIENNSITPRLTWIYQKILAEELAQVNSASIRKKPDIRH</sequence>
<keyword evidence="1" id="KW-0812">Transmembrane</keyword>
<protein>
    <submittedName>
        <fullName evidence="2">Glycoside hydrolase family 24</fullName>
    </submittedName>
</protein>
<gene>
    <name evidence="2" type="ORF">Chro_5650</name>
</gene>
<keyword evidence="3" id="KW-1185">Reference proteome</keyword>
<dbReference type="InParanoid" id="K9U7A8"/>
<feature type="transmembrane region" description="Helical" evidence="1">
    <location>
        <begin position="42"/>
        <end position="63"/>
    </location>
</feature>